<feature type="domain" description="DUF6894" evidence="1">
    <location>
        <begin position="3"/>
        <end position="70"/>
    </location>
</feature>
<dbReference type="RefSeq" id="WP_129230214.1">
    <property type="nucleotide sequence ID" value="NZ_QYBB01000126.1"/>
</dbReference>
<dbReference type="InterPro" id="IPR054189">
    <property type="entry name" value="DUF6894"/>
</dbReference>
<organism evidence="2 3">
    <name type="scientific">Lichenibacterium minor</name>
    <dbReference type="NCBI Taxonomy" id="2316528"/>
    <lineage>
        <taxon>Bacteria</taxon>
        <taxon>Pseudomonadati</taxon>
        <taxon>Pseudomonadota</taxon>
        <taxon>Alphaproteobacteria</taxon>
        <taxon>Hyphomicrobiales</taxon>
        <taxon>Lichenihabitantaceae</taxon>
        <taxon>Lichenibacterium</taxon>
    </lineage>
</organism>
<dbReference type="EMBL" id="QYBB01000126">
    <property type="protein sequence ID" value="RYC28770.1"/>
    <property type="molecule type" value="Genomic_DNA"/>
</dbReference>
<dbReference type="OrthoDB" id="7863142at2"/>
<comment type="caution">
    <text evidence="2">The sequence shown here is derived from an EMBL/GenBank/DDBJ whole genome shotgun (WGS) entry which is preliminary data.</text>
</comment>
<sequence>MARYYFDVQDGRGFHRDEIGDEFDSFEEAREQAQALLPDIAREELPDGDLHVITCDVRDESGRIIYRGKLTFEGTRDPPWVPRLD</sequence>
<protein>
    <recommendedName>
        <fullName evidence="1">DUF6894 domain-containing protein</fullName>
    </recommendedName>
</protein>
<name>A0A4Q2TYH7_9HYPH</name>
<proteinExistence type="predicted"/>
<evidence type="ECO:0000313" key="2">
    <source>
        <dbReference type="EMBL" id="RYC28770.1"/>
    </source>
</evidence>
<dbReference type="Pfam" id="PF21834">
    <property type="entry name" value="DUF6894"/>
    <property type="match status" value="1"/>
</dbReference>
<dbReference type="AlphaFoldDB" id="A0A4Q2TYH7"/>
<gene>
    <name evidence="2" type="ORF">D3273_27550</name>
</gene>
<accession>A0A4Q2TYH7</accession>
<evidence type="ECO:0000259" key="1">
    <source>
        <dbReference type="Pfam" id="PF21834"/>
    </source>
</evidence>
<reference evidence="2 3" key="1">
    <citation type="submission" date="2018-12" db="EMBL/GenBank/DDBJ databases">
        <authorList>
            <person name="Grouzdev D.S."/>
            <person name="Krutkina M.S."/>
        </authorList>
    </citation>
    <scope>NUCLEOTIDE SEQUENCE [LARGE SCALE GENOMIC DNA]</scope>
    <source>
        <strain evidence="2 3">RmlP026</strain>
    </source>
</reference>
<keyword evidence="3" id="KW-1185">Reference proteome</keyword>
<dbReference type="Proteomes" id="UP000290759">
    <property type="component" value="Unassembled WGS sequence"/>
</dbReference>
<reference evidence="2 3" key="2">
    <citation type="submission" date="2019-02" db="EMBL/GenBank/DDBJ databases">
        <title>'Lichenibacterium ramalinii' gen. nov. sp. nov., 'Lichenibacterium minor' gen. nov. sp. nov.</title>
        <authorList>
            <person name="Pankratov T."/>
        </authorList>
    </citation>
    <scope>NUCLEOTIDE SEQUENCE [LARGE SCALE GENOMIC DNA]</scope>
    <source>
        <strain evidence="2 3">RmlP026</strain>
    </source>
</reference>
<evidence type="ECO:0000313" key="3">
    <source>
        <dbReference type="Proteomes" id="UP000290759"/>
    </source>
</evidence>